<reference evidence="1 2" key="1">
    <citation type="submission" date="2019-07" db="EMBL/GenBank/DDBJ databases">
        <title>Whole genome shotgun sequence of Microvirga aerophila NBRC 106136.</title>
        <authorList>
            <person name="Hosoyama A."/>
            <person name="Uohara A."/>
            <person name="Ohji S."/>
            <person name="Ichikawa N."/>
        </authorList>
    </citation>
    <scope>NUCLEOTIDE SEQUENCE [LARGE SCALE GENOMIC DNA]</scope>
    <source>
        <strain evidence="1 2">NBRC 106136</strain>
    </source>
</reference>
<proteinExistence type="predicted"/>
<dbReference type="Proteomes" id="UP000321085">
    <property type="component" value="Unassembled WGS sequence"/>
</dbReference>
<sequence length="119" mass="13985">MDPHDLTLVVDTTDLAEAEPYDIFLTHPRAHYEVWEGWRQLGPAGLAKRVLPKAIAWHEYEDFPRGRIVFNSEKQTFLIYADRRLQVPSLLTSIIREFGLEGQHFIIRSDAHYRSRRKP</sequence>
<comment type="caution">
    <text evidence="1">The sequence shown here is derived from an EMBL/GenBank/DDBJ whole genome shotgun (WGS) entry which is preliminary data.</text>
</comment>
<evidence type="ECO:0000313" key="2">
    <source>
        <dbReference type="Proteomes" id="UP000321085"/>
    </source>
</evidence>
<organism evidence="1 2">
    <name type="scientific">Microvirga aerophila</name>
    <dbReference type="NCBI Taxonomy" id="670291"/>
    <lineage>
        <taxon>Bacteria</taxon>
        <taxon>Pseudomonadati</taxon>
        <taxon>Pseudomonadota</taxon>
        <taxon>Alphaproteobacteria</taxon>
        <taxon>Hyphomicrobiales</taxon>
        <taxon>Methylobacteriaceae</taxon>
        <taxon>Microvirga</taxon>
    </lineage>
</organism>
<name>A0A512C3E3_9HYPH</name>
<dbReference type="AlphaFoldDB" id="A0A512C3E3"/>
<protein>
    <submittedName>
        <fullName evidence="1">Uncharacterized protein</fullName>
    </submittedName>
</protein>
<accession>A0A512C3E3</accession>
<keyword evidence="2" id="KW-1185">Reference proteome</keyword>
<dbReference type="EMBL" id="BJYU01000233">
    <property type="protein sequence ID" value="GEO18720.1"/>
    <property type="molecule type" value="Genomic_DNA"/>
</dbReference>
<gene>
    <name evidence="1" type="ORF">MAE02_64160</name>
</gene>
<evidence type="ECO:0000313" key="1">
    <source>
        <dbReference type="EMBL" id="GEO18720.1"/>
    </source>
</evidence>